<evidence type="ECO:0000259" key="2">
    <source>
        <dbReference type="Pfam" id="PF13473"/>
    </source>
</evidence>
<comment type="caution">
    <text evidence="3">The sequence shown here is derived from an EMBL/GenBank/DDBJ whole genome shotgun (WGS) entry which is preliminary data.</text>
</comment>
<name>A0A066ZP53_HYDMR</name>
<evidence type="ECO:0000256" key="1">
    <source>
        <dbReference type="SAM" id="SignalP"/>
    </source>
</evidence>
<dbReference type="AlphaFoldDB" id="A0A066ZP53"/>
<feature type="chain" id="PRO_5001632445" description="EfeO-type cupredoxin-like domain-containing protein" evidence="1">
    <location>
        <begin position="20"/>
        <end position="108"/>
    </location>
</feature>
<dbReference type="SUPFAM" id="SSF49503">
    <property type="entry name" value="Cupredoxins"/>
    <property type="match status" value="1"/>
</dbReference>
<reference evidence="3 4" key="1">
    <citation type="submission" date="2014-04" db="EMBL/GenBank/DDBJ databases">
        <title>Draft genome sequence of Hydrogenovibrio marinus MH-110, a model organism for aerobic H2 metabolism.</title>
        <authorList>
            <person name="Cha H.J."/>
            <person name="Jo B.H."/>
            <person name="Hwang B.H."/>
        </authorList>
    </citation>
    <scope>NUCLEOTIDE SEQUENCE [LARGE SCALE GENOMIC DNA]</scope>
    <source>
        <strain evidence="3 4">MH-110</strain>
    </source>
</reference>
<dbReference type="Proteomes" id="UP000027341">
    <property type="component" value="Unassembled WGS sequence"/>
</dbReference>
<dbReference type="InterPro" id="IPR028096">
    <property type="entry name" value="EfeO_Cupredoxin"/>
</dbReference>
<gene>
    <name evidence="3" type="ORF">EI16_04640</name>
</gene>
<dbReference type="Pfam" id="PF13473">
    <property type="entry name" value="Cupredoxin_1"/>
    <property type="match status" value="1"/>
</dbReference>
<proteinExistence type="predicted"/>
<dbReference type="InterPro" id="IPR008972">
    <property type="entry name" value="Cupredoxin"/>
</dbReference>
<accession>A0A066ZP53</accession>
<feature type="signal peptide" evidence="1">
    <location>
        <begin position="1"/>
        <end position="19"/>
    </location>
</feature>
<feature type="domain" description="EfeO-type cupredoxin-like" evidence="2">
    <location>
        <begin position="6"/>
        <end position="107"/>
    </location>
</feature>
<sequence>MQTLFSIFLILAFPPLASAAPISQMVMTIKNHQFSPSEIKIQPGQKVLLIIKNEDHTPEEFESYSLNREKLINGNSTAKVYIGPLEPGSYKFFGEFFPKTAKGTILVK</sequence>
<protein>
    <recommendedName>
        <fullName evidence="2">EfeO-type cupredoxin-like domain-containing protein</fullName>
    </recommendedName>
</protein>
<organism evidence="3 4">
    <name type="scientific">Hydrogenovibrio marinus</name>
    <dbReference type="NCBI Taxonomy" id="28885"/>
    <lineage>
        <taxon>Bacteria</taxon>
        <taxon>Pseudomonadati</taxon>
        <taxon>Pseudomonadota</taxon>
        <taxon>Gammaproteobacteria</taxon>
        <taxon>Thiotrichales</taxon>
        <taxon>Piscirickettsiaceae</taxon>
        <taxon>Hydrogenovibrio</taxon>
    </lineage>
</organism>
<dbReference type="STRING" id="28885.EI16_04640"/>
<keyword evidence="4" id="KW-1185">Reference proteome</keyword>
<evidence type="ECO:0000313" key="4">
    <source>
        <dbReference type="Proteomes" id="UP000027341"/>
    </source>
</evidence>
<dbReference type="Gene3D" id="2.60.40.420">
    <property type="entry name" value="Cupredoxins - blue copper proteins"/>
    <property type="match status" value="1"/>
</dbReference>
<dbReference type="EMBL" id="JMIU01000001">
    <property type="protein sequence ID" value="KDN95593.1"/>
    <property type="molecule type" value="Genomic_DNA"/>
</dbReference>
<keyword evidence="1" id="KW-0732">Signal</keyword>
<evidence type="ECO:0000313" key="3">
    <source>
        <dbReference type="EMBL" id="KDN95593.1"/>
    </source>
</evidence>